<name>A0ABU6TGB3_9FABA</name>
<sequence length="120" mass="13516">MENFKKDQVLEFRKNTQIKIKYQINLSSKFLFDLKFPKLSGFEGFFYECYLSLGKSPTRDRALAAASYVTEDDDDSEVKMLSRSALQAVAEERNCNNGSHGRRSAATFSGLDGYVGATSF</sequence>
<reference evidence="1 2" key="1">
    <citation type="journal article" date="2023" name="Plants (Basel)">
        <title>Bridging the Gap: Combining Genomics and Transcriptomics Approaches to Understand Stylosanthes scabra, an Orphan Legume from the Brazilian Caatinga.</title>
        <authorList>
            <person name="Ferreira-Neto J.R.C."/>
            <person name="da Silva M.D."/>
            <person name="Binneck E."/>
            <person name="de Melo N.F."/>
            <person name="da Silva R.H."/>
            <person name="de Melo A.L.T.M."/>
            <person name="Pandolfi V."/>
            <person name="Bustamante F.O."/>
            <person name="Brasileiro-Vidal A.C."/>
            <person name="Benko-Iseppon A.M."/>
        </authorList>
    </citation>
    <scope>NUCLEOTIDE SEQUENCE [LARGE SCALE GENOMIC DNA]</scope>
    <source>
        <tissue evidence="1">Leaves</tissue>
    </source>
</reference>
<organism evidence="1 2">
    <name type="scientific">Stylosanthes scabra</name>
    <dbReference type="NCBI Taxonomy" id="79078"/>
    <lineage>
        <taxon>Eukaryota</taxon>
        <taxon>Viridiplantae</taxon>
        <taxon>Streptophyta</taxon>
        <taxon>Embryophyta</taxon>
        <taxon>Tracheophyta</taxon>
        <taxon>Spermatophyta</taxon>
        <taxon>Magnoliopsida</taxon>
        <taxon>eudicotyledons</taxon>
        <taxon>Gunneridae</taxon>
        <taxon>Pentapetalae</taxon>
        <taxon>rosids</taxon>
        <taxon>fabids</taxon>
        <taxon>Fabales</taxon>
        <taxon>Fabaceae</taxon>
        <taxon>Papilionoideae</taxon>
        <taxon>50 kb inversion clade</taxon>
        <taxon>dalbergioids sensu lato</taxon>
        <taxon>Dalbergieae</taxon>
        <taxon>Pterocarpus clade</taxon>
        <taxon>Stylosanthes</taxon>
    </lineage>
</organism>
<dbReference type="EMBL" id="JASCZI010090917">
    <property type="protein sequence ID" value="MED6147777.1"/>
    <property type="molecule type" value="Genomic_DNA"/>
</dbReference>
<comment type="caution">
    <text evidence="1">The sequence shown here is derived from an EMBL/GenBank/DDBJ whole genome shotgun (WGS) entry which is preliminary data.</text>
</comment>
<gene>
    <name evidence="1" type="ORF">PIB30_046888</name>
</gene>
<protein>
    <submittedName>
        <fullName evidence="1">Uncharacterized protein</fullName>
    </submittedName>
</protein>
<proteinExistence type="predicted"/>
<keyword evidence="2" id="KW-1185">Reference proteome</keyword>
<accession>A0ABU6TGB3</accession>
<evidence type="ECO:0000313" key="2">
    <source>
        <dbReference type="Proteomes" id="UP001341840"/>
    </source>
</evidence>
<dbReference type="Proteomes" id="UP001341840">
    <property type="component" value="Unassembled WGS sequence"/>
</dbReference>
<evidence type="ECO:0000313" key="1">
    <source>
        <dbReference type="EMBL" id="MED6147777.1"/>
    </source>
</evidence>